<accession>A0A9N9AEP7</accession>
<evidence type="ECO:0000313" key="2">
    <source>
        <dbReference type="Proteomes" id="UP000789572"/>
    </source>
</evidence>
<sequence length="311" mass="35621">MTELALTNFDVLRLIVEDISDPKTIYNFALVNRLWNDVSTNFLWSNVQLNSVRAVNAFLRTMDMAIAGRTRYPYTTMKKWMKTNIALEDRDLSRISNKNLARVLDECSNAKSVRLGEFNVGHTIIRSLIRVKSMRELALSDLVILDVDVLRCLTISHFNYLQSIEFYLSSAFIDPILVPMVRNNRNLRSLGVRWNDDSLIPLLDSCPSCLESITIKCAFELLEDELLDLITRCTKRACKLFLSGPPIEADVLIKLVEGLTTETKVSINRSGYFMSEYSLIYSHDSLEVETADYDELLTFPMTSNVNFISWD</sequence>
<comment type="caution">
    <text evidence="1">The sequence shown here is derived from an EMBL/GenBank/DDBJ whole genome shotgun (WGS) entry which is preliminary data.</text>
</comment>
<dbReference type="EMBL" id="CAJVPJ010000469">
    <property type="protein sequence ID" value="CAG8528154.1"/>
    <property type="molecule type" value="Genomic_DNA"/>
</dbReference>
<protein>
    <submittedName>
        <fullName evidence="1">4534_t:CDS:1</fullName>
    </submittedName>
</protein>
<dbReference type="OrthoDB" id="2392287at2759"/>
<gene>
    <name evidence="1" type="ORF">POCULU_LOCUS3922</name>
</gene>
<proteinExistence type="predicted"/>
<dbReference type="Proteomes" id="UP000789572">
    <property type="component" value="Unassembled WGS sequence"/>
</dbReference>
<dbReference type="SUPFAM" id="SSF52047">
    <property type="entry name" value="RNI-like"/>
    <property type="match status" value="1"/>
</dbReference>
<organism evidence="1 2">
    <name type="scientific">Paraglomus occultum</name>
    <dbReference type="NCBI Taxonomy" id="144539"/>
    <lineage>
        <taxon>Eukaryota</taxon>
        <taxon>Fungi</taxon>
        <taxon>Fungi incertae sedis</taxon>
        <taxon>Mucoromycota</taxon>
        <taxon>Glomeromycotina</taxon>
        <taxon>Glomeromycetes</taxon>
        <taxon>Paraglomerales</taxon>
        <taxon>Paraglomeraceae</taxon>
        <taxon>Paraglomus</taxon>
    </lineage>
</organism>
<evidence type="ECO:0000313" key="1">
    <source>
        <dbReference type="EMBL" id="CAG8528154.1"/>
    </source>
</evidence>
<name>A0A9N9AEP7_9GLOM</name>
<keyword evidence="2" id="KW-1185">Reference proteome</keyword>
<dbReference type="Gene3D" id="3.80.10.10">
    <property type="entry name" value="Ribonuclease Inhibitor"/>
    <property type="match status" value="1"/>
</dbReference>
<dbReference type="AlphaFoldDB" id="A0A9N9AEP7"/>
<reference evidence="1" key="1">
    <citation type="submission" date="2021-06" db="EMBL/GenBank/DDBJ databases">
        <authorList>
            <person name="Kallberg Y."/>
            <person name="Tangrot J."/>
            <person name="Rosling A."/>
        </authorList>
    </citation>
    <scope>NUCLEOTIDE SEQUENCE</scope>
    <source>
        <strain evidence="1">IA702</strain>
    </source>
</reference>
<dbReference type="InterPro" id="IPR032675">
    <property type="entry name" value="LRR_dom_sf"/>
</dbReference>